<protein>
    <submittedName>
        <fullName evidence="4">Ovochymase-2</fullName>
    </submittedName>
</protein>
<dbReference type="PROSITE" id="PS50240">
    <property type="entry name" value="TRYPSIN_DOM"/>
    <property type="match status" value="1"/>
</dbReference>
<dbReference type="InterPro" id="IPR051487">
    <property type="entry name" value="Ser/Thr_Proteases_Immune/Dev"/>
</dbReference>
<organism evidence="4">
    <name type="scientific">Schistocephalus solidus</name>
    <name type="common">Tapeworm</name>
    <dbReference type="NCBI Taxonomy" id="70667"/>
    <lineage>
        <taxon>Eukaryota</taxon>
        <taxon>Metazoa</taxon>
        <taxon>Spiralia</taxon>
        <taxon>Lophotrochozoa</taxon>
        <taxon>Platyhelminthes</taxon>
        <taxon>Cestoda</taxon>
        <taxon>Eucestoda</taxon>
        <taxon>Diphyllobothriidea</taxon>
        <taxon>Diphyllobothriidae</taxon>
        <taxon>Schistocephalus</taxon>
    </lineage>
</organism>
<comment type="similarity">
    <text evidence="2">Belongs to the peptidase S1 family. CLIP subfamily.</text>
</comment>
<feature type="domain" description="Peptidase S1" evidence="3">
    <location>
        <begin position="1"/>
        <end position="182"/>
    </location>
</feature>
<name>A0A0X3P943_SCHSO</name>
<feature type="non-terminal residue" evidence="4">
    <location>
        <position position="1"/>
    </location>
</feature>
<reference evidence="4" key="1">
    <citation type="submission" date="2016-01" db="EMBL/GenBank/DDBJ databases">
        <title>Reference transcriptome for the parasite Schistocephalus solidus: insights into the molecular evolution of parasitism.</title>
        <authorList>
            <person name="Hebert F.O."/>
            <person name="Grambauer S."/>
            <person name="Barber I."/>
            <person name="Landry C.R."/>
            <person name="Aubin-Horth N."/>
        </authorList>
    </citation>
    <scope>NUCLEOTIDE SEQUENCE</scope>
</reference>
<sequence length="186" mass="21074">GAHDYTKADLSRQLRRVHFAFLHPNFTDHYKGEGYDIAILKLFDNIIPDSTVSPICFPAIHVNLPVGSACFYVGWGGVFTKHSNGKQRYPKILRETEVYIDRDVYCIIYHFDVYADSNSCIETKGRSAGRGDSGGGIFFLSGTDGRWYWYGLIESSRHHPDAMCTVISKFQVVQKWLKSTAIRLGL</sequence>
<evidence type="ECO:0000313" key="4">
    <source>
        <dbReference type="EMBL" id="JAP48434.1"/>
    </source>
</evidence>
<dbReference type="Pfam" id="PF00089">
    <property type="entry name" value="Trypsin"/>
    <property type="match status" value="1"/>
</dbReference>
<dbReference type="InterPro" id="IPR009003">
    <property type="entry name" value="Peptidase_S1_PA"/>
</dbReference>
<dbReference type="PANTHER" id="PTHR24256">
    <property type="entry name" value="TRYPTASE-RELATED"/>
    <property type="match status" value="1"/>
</dbReference>
<dbReference type="AlphaFoldDB" id="A0A0X3P943"/>
<dbReference type="GO" id="GO:0004252">
    <property type="term" value="F:serine-type endopeptidase activity"/>
    <property type="evidence" value="ECO:0007669"/>
    <property type="project" value="InterPro"/>
</dbReference>
<dbReference type="EMBL" id="GEEE01014791">
    <property type="protein sequence ID" value="JAP48434.1"/>
    <property type="molecule type" value="Transcribed_RNA"/>
</dbReference>
<evidence type="ECO:0000256" key="2">
    <source>
        <dbReference type="ARBA" id="ARBA00024195"/>
    </source>
</evidence>
<dbReference type="SUPFAM" id="SSF50494">
    <property type="entry name" value="Trypsin-like serine proteases"/>
    <property type="match status" value="1"/>
</dbReference>
<evidence type="ECO:0000259" key="3">
    <source>
        <dbReference type="PROSITE" id="PS50240"/>
    </source>
</evidence>
<dbReference type="InterPro" id="IPR001254">
    <property type="entry name" value="Trypsin_dom"/>
</dbReference>
<proteinExistence type="inferred from homology"/>
<dbReference type="InterPro" id="IPR043504">
    <property type="entry name" value="Peptidase_S1_PA_chymotrypsin"/>
</dbReference>
<gene>
    <name evidence="4" type="primary">OVCH2</name>
    <name evidence="4" type="ORF">TR120375</name>
</gene>
<keyword evidence="1" id="KW-1015">Disulfide bond</keyword>
<dbReference type="Gene3D" id="2.40.10.10">
    <property type="entry name" value="Trypsin-like serine proteases"/>
    <property type="match status" value="1"/>
</dbReference>
<evidence type="ECO:0000256" key="1">
    <source>
        <dbReference type="ARBA" id="ARBA00023157"/>
    </source>
</evidence>
<accession>A0A0X3P943</accession>
<dbReference type="GO" id="GO:0006508">
    <property type="term" value="P:proteolysis"/>
    <property type="evidence" value="ECO:0007669"/>
    <property type="project" value="InterPro"/>
</dbReference>